<keyword evidence="5" id="KW-1185">Reference proteome</keyword>
<evidence type="ECO:0008006" key="6">
    <source>
        <dbReference type="Google" id="ProtNLM"/>
    </source>
</evidence>
<evidence type="ECO:0000256" key="1">
    <source>
        <dbReference type="ARBA" id="ARBA00009947"/>
    </source>
</evidence>
<dbReference type="FunFam" id="1.20.5.1500:FF:000001">
    <property type="entry name" value="Nucleosome assembly protein 1-like 1"/>
    <property type="match status" value="1"/>
</dbReference>
<dbReference type="PANTHER" id="PTHR11875">
    <property type="entry name" value="TESTIS-SPECIFIC Y-ENCODED PROTEIN"/>
    <property type="match status" value="1"/>
</dbReference>
<dbReference type="AlphaFoldDB" id="G7E2G9"/>
<dbReference type="FunFam" id="3.30.1120.90:FF:000003">
    <property type="entry name" value="Nucleosome assembly protein"/>
    <property type="match status" value="1"/>
</dbReference>
<dbReference type="Gene3D" id="1.20.5.1500">
    <property type="match status" value="1"/>
</dbReference>
<dbReference type="EMBL" id="BABT02000110">
    <property type="protein sequence ID" value="GAA97029.1"/>
    <property type="molecule type" value="Genomic_DNA"/>
</dbReference>
<evidence type="ECO:0000313" key="4">
    <source>
        <dbReference type="EMBL" id="GAA97029.1"/>
    </source>
</evidence>
<feature type="compositionally biased region" description="Acidic residues" evidence="3">
    <location>
        <begin position="181"/>
        <end position="199"/>
    </location>
</feature>
<dbReference type="GO" id="GO:0006334">
    <property type="term" value="P:nucleosome assembly"/>
    <property type="evidence" value="ECO:0007669"/>
    <property type="project" value="InterPro"/>
</dbReference>
<organism evidence="4 5">
    <name type="scientific">Mixia osmundae (strain CBS 9802 / IAM 14324 / JCM 22182 / KY 12970)</name>
    <dbReference type="NCBI Taxonomy" id="764103"/>
    <lineage>
        <taxon>Eukaryota</taxon>
        <taxon>Fungi</taxon>
        <taxon>Dikarya</taxon>
        <taxon>Basidiomycota</taxon>
        <taxon>Pucciniomycotina</taxon>
        <taxon>Mixiomycetes</taxon>
        <taxon>Mixiales</taxon>
        <taxon>Mixiaceae</taxon>
        <taxon>Mixia</taxon>
    </lineage>
</organism>
<protein>
    <recommendedName>
        <fullName evidence="6">Nucleosome assembly protein</fullName>
    </recommendedName>
</protein>
<dbReference type="OMA" id="YSGDFMY"/>
<evidence type="ECO:0000256" key="2">
    <source>
        <dbReference type="RuleBase" id="RU003876"/>
    </source>
</evidence>
<dbReference type="InParanoid" id="G7E2G9"/>
<dbReference type="Proteomes" id="UP000009131">
    <property type="component" value="Unassembled WGS sequence"/>
</dbReference>
<feature type="compositionally biased region" description="Polar residues" evidence="3">
    <location>
        <begin position="19"/>
        <end position="32"/>
    </location>
</feature>
<dbReference type="FunCoup" id="G7E2G9">
    <property type="interactions" value="244"/>
</dbReference>
<dbReference type="Pfam" id="PF00956">
    <property type="entry name" value="NAP"/>
    <property type="match status" value="1"/>
</dbReference>
<evidence type="ECO:0000313" key="5">
    <source>
        <dbReference type="Proteomes" id="UP000009131"/>
    </source>
</evidence>
<feature type="compositionally biased region" description="Acidic residues" evidence="3">
    <location>
        <begin position="405"/>
        <end position="428"/>
    </location>
</feature>
<feature type="compositionally biased region" description="Low complexity" evidence="3">
    <location>
        <begin position="440"/>
        <end position="452"/>
    </location>
</feature>
<proteinExistence type="inferred from homology"/>
<dbReference type="RefSeq" id="XP_014565466.1">
    <property type="nucleotide sequence ID" value="XM_014709980.1"/>
</dbReference>
<comment type="caution">
    <text evidence="4">The sequence shown here is derived from an EMBL/GenBank/DDBJ whole genome shotgun (WGS) entry which is preliminary data.</text>
</comment>
<dbReference type="OrthoDB" id="27325at2759"/>
<dbReference type="Gene3D" id="3.30.1120.90">
    <property type="entry name" value="Nucleosome assembly protein"/>
    <property type="match status" value="1"/>
</dbReference>
<sequence>MSTPSSIPRGGRGDVPDTPVNTPAQPPSTAFSRPQVPSAIVEDEGDEDEDQVIEPTPSARQAVAVQAAQSLTAGNAAEARAALASHPAFAELVQGRLNDLVGQSSGYIESLPPAVLNRVDGLKGLQVEHSKIEAEFQLAILDLEKKFAQKFKPIYDQRKQIILGSLEPERTLVEAGQQRDLEEDDALLDEDDEEEEETEREMRPAPTTEQIQSAPAGVPEFWLTALKNHLGINSLITDRDSEALKFLIDLRVDYELSKPQPGFKLVFEFGPGAEAYFSNKTLEKTYFYQDTVSYEGDFVYDHAAGCDIKWKDGKNLTVKIETKKQRNKNTNQTRIIKKSIPTESFFTFFAPPAPPSDEDDADAEDEDDLHERLEFDYQVGEDLKERVIPRAVDYFTGKALRMEADDQDDSELFDDEEDDEDDDDEDELPASGRRVQRLQATAPPAATGVTPVSNQDPSECKQQ</sequence>
<comment type="similarity">
    <text evidence="1 2">Belongs to the nucleosome assembly protein (NAP) family.</text>
</comment>
<dbReference type="SUPFAM" id="SSF143113">
    <property type="entry name" value="NAP-like"/>
    <property type="match status" value="1"/>
</dbReference>
<dbReference type="STRING" id="764103.G7E2G9"/>
<dbReference type="HOGENOM" id="CLU_038841_1_0_1"/>
<reference evidence="4 5" key="1">
    <citation type="journal article" date="2011" name="J. Gen. Appl. Microbiol.">
        <title>Draft genome sequencing of the enigmatic basidiomycete Mixia osmundae.</title>
        <authorList>
            <person name="Nishida H."/>
            <person name="Nagatsuka Y."/>
            <person name="Sugiyama J."/>
        </authorList>
    </citation>
    <scope>NUCLEOTIDE SEQUENCE [LARGE SCALE GENOMIC DNA]</scope>
    <source>
        <strain evidence="5">CBS 9802 / IAM 14324 / JCM 22182 / KY 12970</strain>
    </source>
</reference>
<reference evidence="4 5" key="2">
    <citation type="journal article" date="2012" name="Open Biol.">
        <title>Characteristics of nucleosomes and linker DNA regions on the genome of the basidiomycete Mixia osmundae revealed by mono- and dinucleosome mapping.</title>
        <authorList>
            <person name="Nishida H."/>
            <person name="Kondo S."/>
            <person name="Matsumoto T."/>
            <person name="Suzuki Y."/>
            <person name="Yoshikawa H."/>
            <person name="Taylor T.D."/>
            <person name="Sugiyama J."/>
        </authorList>
    </citation>
    <scope>NUCLEOTIDE SEQUENCE [LARGE SCALE GENOMIC DNA]</scope>
    <source>
        <strain evidence="5">CBS 9802 / IAM 14324 / JCM 22182 / KY 12970</strain>
    </source>
</reference>
<gene>
    <name evidence="4" type="primary">Mo03704</name>
    <name evidence="4" type="ORF">E5Q_03704</name>
</gene>
<feature type="region of interest" description="Disordered" evidence="3">
    <location>
        <begin position="174"/>
        <end position="210"/>
    </location>
</feature>
<accession>G7E2G9</accession>
<dbReference type="eggNOG" id="KOG1507">
    <property type="taxonomic scope" value="Eukaryota"/>
</dbReference>
<name>G7E2G9_MIXOS</name>
<dbReference type="GO" id="GO:0005634">
    <property type="term" value="C:nucleus"/>
    <property type="evidence" value="ECO:0007669"/>
    <property type="project" value="InterPro"/>
</dbReference>
<feature type="region of interest" description="Disordered" evidence="3">
    <location>
        <begin position="400"/>
        <end position="463"/>
    </location>
</feature>
<feature type="region of interest" description="Disordered" evidence="3">
    <location>
        <begin position="1"/>
        <end position="61"/>
    </location>
</feature>
<dbReference type="InterPro" id="IPR037231">
    <property type="entry name" value="NAP-like_sf"/>
</dbReference>
<dbReference type="InterPro" id="IPR002164">
    <property type="entry name" value="NAP_family"/>
</dbReference>
<feature type="compositionally biased region" description="Acidic residues" evidence="3">
    <location>
        <begin position="41"/>
        <end position="52"/>
    </location>
</feature>
<evidence type="ECO:0000256" key="3">
    <source>
        <dbReference type="SAM" id="MobiDB-lite"/>
    </source>
</evidence>